<reference evidence="3" key="1">
    <citation type="journal article" date="2020" name="Stud. Mycol.">
        <title>101 Dothideomycetes genomes: a test case for predicting lifestyles and emergence of pathogens.</title>
        <authorList>
            <person name="Haridas S."/>
            <person name="Albert R."/>
            <person name="Binder M."/>
            <person name="Bloem J."/>
            <person name="Labutti K."/>
            <person name="Salamov A."/>
            <person name="Andreopoulos B."/>
            <person name="Baker S."/>
            <person name="Barry K."/>
            <person name="Bills G."/>
            <person name="Bluhm B."/>
            <person name="Cannon C."/>
            <person name="Castanera R."/>
            <person name="Culley D."/>
            <person name="Daum C."/>
            <person name="Ezra D."/>
            <person name="Gonzalez J."/>
            <person name="Henrissat B."/>
            <person name="Kuo A."/>
            <person name="Liang C."/>
            <person name="Lipzen A."/>
            <person name="Lutzoni F."/>
            <person name="Magnuson J."/>
            <person name="Mondo S."/>
            <person name="Nolan M."/>
            <person name="Ohm R."/>
            <person name="Pangilinan J."/>
            <person name="Park H.-J."/>
            <person name="Ramirez L."/>
            <person name="Alfaro M."/>
            <person name="Sun H."/>
            <person name="Tritt A."/>
            <person name="Yoshinaga Y."/>
            <person name="Zwiers L.-H."/>
            <person name="Turgeon B."/>
            <person name="Goodwin S."/>
            <person name="Spatafora J."/>
            <person name="Crous P."/>
            <person name="Grigoriev I."/>
        </authorList>
    </citation>
    <scope>NUCLEOTIDE SEQUENCE</scope>
    <source>
        <strain evidence="3">CBS 260.36</strain>
    </source>
</reference>
<dbReference type="Gene3D" id="3.20.20.70">
    <property type="entry name" value="Aldolase class I"/>
    <property type="match status" value="1"/>
</dbReference>
<dbReference type="Proteomes" id="UP000799439">
    <property type="component" value="Unassembled WGS sequence"/>
</dbReference>
<dbReference type="AlphaFoldDB" id="A0A9P4IWI5"/>
<dbReference type="InterPro" id="IPR013785">
    <property type="entry name" value="Aldolase_TIM"/>
</dbReference>
<evidence type="ECO:0000313" key="3">
    <source>
        <dbReference type="EMBL" id="KAF2148159.1"/>
    </source>
</evidence>
<protein>
    <submittedName>
        <fullName evidence="3">FMN-linked oxidoreductase</fullName>
    </submittedName>
</protein>
<dbReference type="PANTHER" id="PTHR22893:SF129">
    <property type="entry name" value="FLAVIN OXIDOREDUCTASE HXNT"/>
    <property type="match status" value="1"/>
</dbReference>
<accession>A0A9P4IWI5</accession>
<evidence type="ECO:0000256" key="1">
    <source>
        <dbReference type="SAM" id="MobiDB-lite"/>
    </source>
</evidence>
<comment type="caution">
    <text evidence="3">The sequence shown here is derived from an EMBL/GenBank/DDBJ whole genome shotgun (WGS) entry which is preliminary data.</text>
</comment>
<evidence type="ECO:0000259" key="2">
    <source>
        <dbReference type="Pfam" id="PF00724"/>
    </source>
</evidence>
<evidence type="ECO:0000313" key="4">
    <source>
        <dbReference type="Proteomes" id="UP000799439"/>
    </source>
</evidence>
<keyword evidence="4" id="KW-1185">Reference proteome</keyword>
<sequence>MSARWSMLGSLHGKPEKAHDRNQGYIYCQLWHTGRASPPSFRGGRQPRSASTLPITGNALDGTKYSANPPKEMSVAEISEVTQNFASAACNAIEAGFDGVEIHGANGYLLDQFLHDNVNRRTDSYGGSVENRARFPLDVIRAVSNAIGSDRVGIRLSPYNYFQDTLDSDPVAHWSSLCEKIAALPESLRPVYVHSVEPRFDEVLDEKSKLDALAAHQDGIKVEAEATIPNSSTYSLQPFRDILQNAGIKFLAAGNFNRDNLVSKLEEDGADVIVMGRHFIANPDLPRRLAEGLPLNKYDRSTFYGASPPEKGYTSYPTFKA</sequence>
<dbReference type="PANTHER" id="PTHR22893">
    <property type="entry name" value="NADH OXIDOREDUCTASE-RELATED"/>
    <property type="match status" value="1"/>
</dbReference>
<feature type="region of interest" description="Disordered" evidence="1">
    <location>
        <begin position="38"/>
        <end position="64"/>
    </location>
</feature>
<dbReference type="GO" id="GO:0003959">
    <property type="term" value="F:NADPH dehydrogenase activity"/>
    <property type="evidence" value="ECO:0007669"/>
    <property type="project" value="TreeGrafter"/>
</dbReference>
<proteinExistence type="predicted"/>
<dbReference type="InterPro" id="IPR001155">
    <property type="entry name" value="OxRdtase_FMN_N"/>
</dbReference>
<dbReference type="EMBL" id="ML996094">
    <property type="protein sequence ID" value="KAF2148159.1"/>
    <property type="molecule type" value="Genomic_DNA"/>
</dbReference>
<dbReference type="SUPFAM" id="SSF51395">
    <property type="entry name" value="FMN-linked oxidoreductases"/>
    <property type="match status" value="1"/>
</dbReference>
<dbReference type="Pfam" id="PF00724">
    <property type="entry name" value="Oxidored_FMN"/>
    <property type="match status" value="1"/>
</dbReference>
<feature type="domain" description="NADH:flavin oxidoreductase/NADH oxidase N-terminal" evidence="2">
    <location>
        <begin position="21"/>
        <end position="296"/>
    </location>
</feature>
<dbReference type="GO" id="GO:0010181">
    <property type="term" value="F:FMN binding"/>
    <property type="evidence" value="ECO:0007669"/>
    <property type="project" value="InterPro"/>
</dbReference>
<name>A0A9P4IWI5_9PEZI</name>
<organism evidence="3 4">
    <name type="scientific">Myriangium duriaei CBS 260.36</name>
    <dbReference type="NCBI Taxonomy" id="1168546"/>
    <lineage>
        <taxon>Eukaryota</taxon>
        <taxon>Fungi</taxon>
        <taxon>Dikarya</taxon>
        <taxon>Ascomycota</taxon>
        <taxon>Pezizomycotina</taxon>
        <taxon>Dothideomycetes</taxon>
        <taxon>Dothideomycetidae</taxon>
        <taxon>Myriangiales</taxon>
        <taxon>Myriangiaceae</taxon>
        <taxon>Myriangium</taxon>
    </lineage>
</organism>
<dbReference type="InterPro" id="IPR045247">
    <property type="entry name" value="Oye-like"/>
</dbReference>
<gene>
    <name evidence="3" type="ORF">K461DRAFT_325077</name>
</gene>
<dbReference type="OrthoDB" id="276546at2759"/>